<keyword evidence="2" id="KW-1185">Reference proteome</keyword>
<gene>
    <name evidence="1" type="ORF">Dsi01nite_054500</name>
</gene>
<dbReference type="Proteomes" id="UP000660611">
    <property type="component" value="Unassembled WGS sequence"/>
</dbReference>
<dbReference type="Pfam" id="PF19939">
    <property type="entry name" value="DUF6401"/>
    <property type="match status" value="1"/>
</dbReference>
<sequence length="133" mass="13887">MRSGFTGQSGGRPVELGGMFKDLTEATRHSAARSTLNGLMTWLGESGLAAATTSAGLQAAVDQHAASVRDALGDPERGPNAVALASYATGVRDALIEAQWQLPPTSELDWSKAEWPTVRLIAICSLARSAGHL</sequence>
<dbReference type="InterPro" id="IPR045647">
    <property type="entry name" value="DUF6401"/>
</dbReference>
<accession>A0A919U9C0</accession>
<proteinExistence type="predicted"/>
<evidence type="ECO:0000313" key="2">
    <source>
        <dbReference type="Proteomes" id="UP000660611"/>
    </source>
</evidence>
<name>A0A919U9C0_9ACTN</name>
<evidence type="ECO:0000313" key="1">
    <source>
        <dbReference type="EMBL" id="GIG47409.1"/>
    </source>
</evidence>
<protein>
    <submittedName>
        <fullName evidence="1">Uncharacterized protein</fullName>
    </submittedName>
</protein>
<organism evidence="1 2">
    <name type="scientific">Dactylosporangium siamense</name>
    <dbReference type="NCBI Taxonomy" id="685454"/>
    <lineage>
        <taxon>Bacteria</taxon>
        <taxon>Bacillati</taxon>
        <taxon>Actinomycetota</taxon>
        <taxon>Actinomycetes</taxon>
        <taxon>Micromonosporales</taxon>
        <taxon>Micromonosporaceae</taxon>
        <taxon>Dactylosporangium</taxon>
    </lineage>
</organism>
<reference evidence="1" key="1">
    <citation type="submission" date="2021-01" db="EMBL/GenBank/DDBJ databases">
        <title>Whole genome shotgun sequence of Dactylosporangium siamense NBRC 106093.</title>
        <authorList>
            <person name="Komaki H."/>
            <person name="Tamura T."/>
        </authorList>
    </citation>
    <scope>NUCLEOTIDE SEQUENCE</scope>
    <source>
        <strain evidence="1">NBRC 106093</strain>
    </source>
</reference>
<dbReference type="AlphaFoldDB" id="A0A919U9C0"/>
<dbReference type="EMBL" id="BONQ01000083">
    <property type="protein sequence ID" value="GIG47409.1"/>
    <property type="molecule type" value="Genomic_DNA"/>
</dbReference>
<comment type="caution">
    <text evidence="1">The sequence shown here is derived from an EMBL/GenBank/DDBJ whole genome shotgun (WGS) entry which is preliminary data.</text>
</comment>